<reference evidence="3" key="1">
    <citation type="journal article" date="2019" name="Int. J. Syst. Evol. Microbiol.">
        <title>The Global Catalogue of Microorganisms (GCM) 10K type strain sequencing project: providing services to taxonomists for standard genome sequencing and annotation.</title>
        <authorList>
            <consortium name="The Broad Institute Genomics Platform"/>
            <consortium name="The Broad Institute Genome Sequencing Center for Infectious Disease"/>
            <person name="Wu L."/>
            <person name="Ma J."/>
        </authorList>
    </citation>
    <scope>NUCLEOTIDE SEQUENCE [LARGE SCALE GENOMIC DNA]</scope>
    <source>
        <strain evidence="3">JCM 17906</strain>
    </source>
</reference>
<proteinExistence type="predicted"/>
<dbReference type="InterPro" id="IPR002060">
    <property type="entry name" value="Squ/phyt_synthse"/>
</dbReference>
<organism evidence="2 3">
    <name type="scientific">Pseudonocardia xishanensis</name>
    <dbReference type="NCBI Taxonomy" id="630995"/>
    <lineage>
        <taxon>Bacteria</taxon>
        <taxon>Bacillati</taxon>
        <taxon>Actinomycetota</taxon>
        <taxon>Actinomycetes</taxon>
        <taxon>Pseudonocardiales</taxon>
        <taxon>Pseudonocardiaceae</taxon>
        <taxon>Pseudonocardia</taxon>
    </lineage>
</organism>
<name>A0ABP8S0R2_9PSEU</name>
<dbReference type="SFLD" id="SFLDS00005">
    <property type="entry name" value="Isoprenoid_Synthase_Type_I"/>
    <property type="match status" value="1"/>
</dbReference>
<evidence type="ECO:0000313" key="3">
    <source>
        <dbReference type="Proteomes" id="UP001501598"/>
    </source>
</evidence>
<dbReference type="PANTHER" id="PTHR31480">
    <property type="entry name" value="BIFUNCTIONAL LYCOPENE CYCLASE/PHYTOENE SYNTHASE"/>
    <property type="match status" value="1"/>
</dbReference>
<dbReference type="NCBIfam" id="TIGR03464">
    <property type="entry name" value="HpnC"/>
    <property type="match status" value="1"/>
</dbReference>
<accession>A0ABP8S0R2</accession>
<dbReference type="SFLD" id="SFLDG01018">
    <property type="entry name" value="Squalene/Phytoene_Synthase_Lik"/>
    <property type="match status" value="1"/>
</dbReference>
<protein>
    <submittedName>
        <fullName evidence="2">Squalene synthase HpnC</fullName>
    </submittedName>
</protein>
<dbReference type="InterPro" id="IPR017827">
    <property type="entry name" value="HSQ_synthase_HpnC"/>
</dbReference>
<dbReference type="Proteomes" id="UP001501598">
    <property type="component" value="Unassembled WGS sequence"/>
</dbReference>
<dbReference type="InterPro" id="IPR008949">
    <property type="entry name" value="Isoprenoid_synthase_dom_sf"/>
</dbReference>
<comment type="caution">
    <text evidence="2">The sequence shown here is derived from an EMBL/GenBank/DDBJ whole genome shotgun (WGS) entry which is preliminary data.</text>
</comment>
<keyword evidence="3" id="KW-1185">Reference proteome</keyword>
<feature type="region of interest" description="Disordered" evidence="1">
    <location>
        <begin position="1"/>
        <end position="24"/>
    </location>
</feature>
<dbReference type="SUPFAM" id="SSF48576">
    <property type="entry name" value="Terpenoid synthases"/>
    <property type="match status" value="1"/>
</dbReference>
<dbReference type="InterPro" id="IPR044843">
    <property type="entry name" value="Trans_IPPS_bact-type"/>
</dbReference>
<gene>
    <name evidence="2" type="primary">hpnC</name>
    <name evidence="2" type="ORF">GCM10023175_57570</name>
</gene>
<dbReference type="Gene3D" id="1.10.600.10">
    <property type="entry name" value="Farnesyl Diphosphate Synthase"/>
    <property type="match status" value="1"/>
</dbReference>
<dbReference type="Pfam" id="PF00494">
    <property type="entry name" value="SQS_PSY"/>
    <property type="match status" value="1"/>
</dbReference>
<dbReference type="SFLD" id="SFLDG01212">
    <property type="entry name" value="Phytoene_synthase_like"/>
    <property type="match status" value="1"/>
</dbReference>
<evidence type="ECO:0000256" key="1">
    <source>
        <dbReference type="SAM" id="MobiDB-lite"/>
    </source>
</evidence>
<sequence>MVRGSAGVAVPGEVPGEARADTPVPDSARLRRAEAAENFPVALRVLPTRHRRRLQAVYGVVRTIDDLGDEGEADAATRVAALEAFRADLHSPTPEAPVLRALARDAPDLPHEPFDRLIAANVQDQRVARYATWADLRGYCALSADPIGRIVLALFAVPSDPALLAASDAVCTALQVLEHCQDVREDRERGRVYLPAEDLADFGVAEADLDRPVATAELRALVLHETARAEELLAQGRAVVGRLRGWARLAVAGYVAGGYAAAAALRRADGDVLGRSRTAAHSRRRDILRRLPGVLLARGRTSWSRL</sequence>
<dbReference type="EMBL" id="BAABGT010000094">
    <property type="protein sequence ID" value="GAA4556079.1"/>
    <property type="molecule type" value="Genomic_DNA"/>
</dbReference>
<evidence type="ECO:0000313" key="2">
    <source>
        <dbReference type="EMBL" id="GAA4556079.1"/>
    </source>
</evidence>